<proteinExistence type="inferred from homology"/>
<name>A0A0D2JXU0_9BACT</name>
<comment type="similarity">
    <text evidence="1">Belongs to the ATP-dependent AMP-binding enzyme family.</text>
</comment>
<accession>A0A0D2JXU0</accession>
<evidence type="ECO:0000313" key="6">
    <source>
        <dbReference type="Proteomes" id="UP000032233"/>
    </source>
</evidence>
<feature type="domain" description="AMP-dependent synthetase/ligase" evidence="3">
    <location>
        <begin position="13"/>
        <end position="369"/>
    </location>
</feature>
<dbReference type="FunCoup" id="A0A0D2JXU0">
    <property type="interactions" value="24"/>
</dbReference>
<evidence type="ECO:0000256" key="2">
    <source>
        <dbReference type="ARBA" id="ARBA00022598"/>
    </source>
</evidence>
<evidence type="ECO:0000259" key="3">
    <source>
        <dbReference type="Pfam" id="PF00501"/>
    </source>
</evidence>
<protein>
    <recommendedName>
        <fullName evidence="7">Crotonobetaine/carnitine-CoA ligase</fullName>
    </recommendedName>
</protein>
<dbReference type="Pfam" id="PF13193">
    <property type="entry name" value="AMP-binding_C"/>
    <property type="match status" value="1"/>
</dbReference>
<dbReference type="PANTHER" id="PTHR43201:SF5">
    <property type="entry name" value="MEDIUM-CHAIN ACYL-COA LIGASE ACSF2, MITOCHONDRIAL"/>
    <property type="match status" value="1"/>
</dbReference>
<evidence type="ECO:0000313" key="5">
    <source>
        <dbReference type="EMBL" id="KIX14385.1"/>
    </source>
</evidence>
<dbReference type="PATRIC" id="fig|1429043.3.peg.1976"/>
<dbReference type="PROSITE" id="PS00455">
    <property type="entry name" value="AMP_BINDING"/>
    <property type="match status" value="1"/>
</dbReference>
<dbReference type="InParanoid" id="A0A0D2JXU0"/>
<dbReference type="InterPro" id="IPR000873">
    <property type="entry name" value="AMP-dep_synth/lig_dom"/>
</dbReference>
<evidence type="ECO:0008006" key="7">
    <source>
        <dbReference type="Google" id="ProtNLM"/>
    </source>
</evidence>
<dbReference type="Proteomes" id="UP000032233">
    <property type="component" value="Unassembled WGS sequence"/>
</dbReference>
<comment type="caution">
    <text evidence="5">The sequence shown here is derived from an EMBL/GenBank/DDBJ whole genome shotgun (WGS) entry which is preliminary data.</text>
</comment>
<dbReference type="PANTHER" id="PTHR43201">
    <property type="entry name" value="ACYL-COA SYNTHETASE"/>
    <property type="match status" value="1"/>
</dbReference>
<keyword evidence="2" id="KW-0436">Ligase</keyword>
<feature type="domain" description="AMP-binding enzyme C-terminal" evidence="4">
    <location>
        <begin position="419"/>
        <end position="494"/>
    </location>
</feature>
<gene>
    <name evidence="5" type="ORF">X474_09340</name>
</gene>
<dbReference type="GO" id="GO:0006631">
    <property type="term" value="P:fatty acid metabolic process"/>
    <property type="evidence" value="ECO:0007669"/>
    <property type="project" value="TreeGrafter"/>
</dbReference>
<evidence type="ECO:0000256" key="1">
    <source>
        <dbReference type="ARBA" id="ARBA00006432"/>
    </source>
</evidence>
<reference evidence="5 6" key="1">
    <citation type="submission" date="2013-11" db="EMBL/GenBank/DDBJ databases">
        <title>Metagenomic analysis of a methanogenic consortium involved in long chain n-alkane degradation.</title>
        <authorList>
            <person name="Davidova I.A."/>
            <person name="Callaghan A.V."/>
            <person name="Wawrik B."/>
            <person name="Pruitt S."/>
            <person name="Marks C."/>
            <person name="Duncan K.E."/>
            <person name="Suflita J.M."/>
        </authorList>
    </citation>
    <scope>NUCLEOTIDE SEQUENCE [LARGE SCALE GENOMIC DNA]</scope>
    <source>
        <strain evidence="5 6">SPR</strain>
    </source>
</reference>
<dbReference type="GO" id="GO:0031956">
    <property type="term" value="F:medium-chain fatty acid-CoA ligase activity"/>
    <property type="evidence" value="ECO:0007669"/>
    <property type="project" value="TreeGrafter"/>
</dbReference>
<dbReference type="RefSeq" id="WP_044348092.1">
    <property type="nucleotide sequence ID" value="NZ_AZAC01000011.1"/>
</dbReference>
<organism evidence="5 6">
    <name type="scientific">Dethiosulfatarculus sandiegensis</name>
    <dbReference type="NCBI Taxonomy" id="1429043"/>
    <lineage>
        <taxon>Bacteria</taxon>
        <taxon>Pseudomonadati</taxon>
        <taxon>Thermodesulfobacteriota</taxon>
        <taxon>Desulfarculia</taxon>
        <taxon>Desulfarculales</taxon>
        <taxon>Desulfarculaceae</taxon>
        <taxon>Dethiosulfatarculus</taxon>
    </lineage>
</organism>
<sequence>MQSVSELIQLREKEFKNKIFLEFKDKSFTYEEMNLKANQAARGFSDLGLKKGDRIALLAPNSPEFIFLWWGILKMGAVLVPVNLRLTAQEVSYILNHSQAKAVVMHQSTLDLLPGLKKNCPEINNWLGLGQNEKLPTVDNFFKTPDPGQPPMALNLDDAAVILYTSGTTGFPKGVVHTHGNYLRTASSFARTAELKQSDRLLTANPLFHVNAQFYSTMGTLWAGGTFCLAEKFSASRMWDWTRSHNVNKVVMLLALTTILYGRPPQPDDGDNPVELVVAGGAPKGCYHDFEKRFKVKLQTLYSLTESPLAIMSPPGKRCVDGAVGKPMVPGWPGLKNRIIVAKADLSPCHPGETGEIMIQNQALFTHYLKDQKATEMAMAKGWLHTGDMGKTDEKGWIYFLGRGKDVIRKKGENISAAEVEGVLTAHGSVSQAAVIGVSPADALGEEEPMAFVIPAEKNIVSWPDLITHCQKNLADFKIPRFWLAVEDLPRNATNRVIKEKLMQGDPPETRPGVFDSLANKEVSG</sequence>
<dbReference type="Gene3D" id="3.30.300.30">
    <property type="match status" value="1"/>
</dbReference>
<dbReference type="OrthoDB" id="5483897at2"/>
<evidence type="ECO:0000259" key="4">
    <source>
        <dbReference type="Pfam" id="PF13193"/>
    </source>
</evidence>
<keyword evidence="6" id="KW-1185">Reference proteome</keyword>
<dbReference type="InterPro" id="IPR045851">
    <property type="entry name" value="AMP-bd_C_sf"/>
</dbReference>
<dbReference type="STRING" id="1429043.X474_09340"/>
<dbReference type="Pfam" id="PF00501">
    <property type="entry name" value="AMP-binding"/>
    <property type="match status" value="1"/>
</dbReference>
<dbReference type="InterPro" id="IPR042099">
    <property type="entry name" value="ANL_N_sf"/>
</dbReference>
<dbReference type="SUPFAM" id="SSF56801">
    <property type="entry name" value="Acetyl-CoA synthetase-like"/>
    <property type="match status" value="1"/>
</dbReference>
<dbReference type="Gene3D" id="3.40.50.12780">
    <property type="entry name" value="N-terminal domain of ligase-like"/>
    <property type="match status" value="1"/>
</dbReference>
<dbReference type="InterPro" id="IPR025110">
    <property type="entry name" value="AMP-bd_C"/>
</dbReference>
<dbReference type="EMBL" id="AZAC01000011">
    <property type="protein sequence ID" value="KIX14385.1"/>
    <property type="molecule type" value="Genomic_DNA"/>
</dbReference>
<dbReference type="AlphaFoldDB" id="A0A0D2JXU0"/>
<dbReference type="InterPro" id="IPR020845">
    <property type="entry name" value="AMP-binding_CS"/>
</dbReference>